<evidence type="ECO:0000313" key="3">
    <source>
        <dbReference type="EMBL" id="MBA4612150.1"/>
    </source>
</evidence>
<sequence>MKAISLVSAVLLALAPVAAPAAAGGDKPQIAGTWRIAALATSGGALVDLDLALAARTEVVVDRHGLWSASAGCNRLRGTLEQDGLDLKVSDKVMATRMACEGVAGDLERRFMKFFPAAVKVDGMPQRLLLRDGAGAAVVLLVGK</sequence>
<dbReference type="Pfam" id="PF03724">
    <property type="entry name" value="META"/>
    <property type="match status" value="1"/>
</dbReference>
<feature type="signal peptide" evidence="1">
    <location>
        <begin position="1"/>
        <end position="23"/>
    </location>
</feature>
<feature type="chain" id="PRO_5032331691" evidence="1">
    <location>
        <begin position="24"/>
        <end position="144"/>
    </location>
</feature>
<proteinExistence type="predicted"/>
<dbReference type="AlphaFoldDB" id="A0A838XZH7"/>
<protein>
    <submittedName>
        <fullName evidence="3">META domain-containing protein</fullName>
    </submittedName>
</protein>
<dbReference type="Proteomes" id="UP000559404">
    <property type="component" value="Unassembled WGS sequence"/>
</dbReference>
<keyword evidence="1" id="KW-0732">Signal</keyword>
<organism evidence="3 4">
    <name type="scientific">Stappia taiwanensis</name>
    <dbReference type="NCBI Taxonomy" id="992267"/>
    <lineage>
        <taxon>Bacteria</taxon>
        <taxon>Pseudomonadati</taxon>
        <taxon>Pseudomonadota</taxon>
        <taxon>Alphaproteobacteria</taxon>
        <taxon>Hyphomicrobiales</taxon>
        <taxon>Stappiaceae</taxon>
        <taxon>Stappia</taxon>
    </lineage>
</organism>
<gene>
    <name evidence="3" type="ORF">H1W37_10830</name>
</gene>
<dbReference type="Gene3D" id="2.40.128.270">
    <property type="match status" value="1"/>
</dbReference>
<accession>A0A838XZH7</accession>
<reference evidence="3 4" key="2">
    <citation type="submission" date="2020-08" db="EMBL/GenBank/DDBJ databases">
        <title>Stappia taiwanensis sp. nov., isolated from a coastal thermal spring.</title>
        <authorList>
            <person name="Kampfer P."/>
        </authorList>
    </citation>
    <scope>NUCLEOTIDE SEQUENCE [LARGE SCALE GENOMIC DNA]</scope>
    <source>
        <strain evidence="3 4">DSM 23284</strain>
    </source>
</reference>
<name>A0A838XZH7_9HYPH</name>
<dbReference type="EMBL" id="JACEON010000009">
    <property type="protein sequence ID" value="MBA4612150.1"/>
    <property type="molecule type" value="Genomic_DNA"/>
</dbReference>
<reference evidence="3 4" key="1">
    <citation type="submission" date="2020-07" db="EMBL/GenBank/DDBJ databases">
        <authorList>
            <person name="Li M."/>
        </authorList>
    </citation>
    <scope>NUCLEOTIDE SEQUENCE [LARGE SCALE GENOMIC DNA]</scope>
    <source>
        <strain evidence="3 4">DSM 23284</strain>
    </source>
</reference>
<feature type="domain" description="DUF306" evidence="2">
    <location>
        <begin position="57"/>
        <end position="139"/>
    </location>
</feature>
<dbReference type="RefSeq" id="WP_181760352.1">
    <property type="nucleotide sequence ID" value="NZ_BMCR01000003.1"/>
</dbReference>
<evidence type="ECO:0000259" key="2">
    <source>
        <dbReference type="Pfam" id="PF03724"/>
    </source>
</evidence>
<keyword evidence="4" id="KW-1185">Reference proteome</keyword>
<comment type="caution">
    <text evidence="3">The sequence shown here is derived from an EMBL/GenBank/DDBJ whole genome shotgun (WGS) entry which is preliminary data.</text>
</comment>
<dbReference type="InterPro" id="IPR005184">
    <property type="entry name" value="DUF306_Meta_HslJ"/>
</dbReference>
<dbReference type="InterPro" id="IPR038670">
    <property type="entry name" value="HslJ-like_sf"/>
</dbReference>
<evidence type="ECO:0000313" key="4">
    <source>
        <dbReference type="Proteomes" id="UP000559404"/>
    </source>
</evidence>
<evidence type="ECO:0000256" key="1">
    <source>
        <dbReference type="SAM" id="SignalP"/>
    </source>
</evidence>